<feature type="region of interest" description="Disordered" evidence="1">
    <location>
        <begin position="237"/>
        <end position="295"/>
    </location>
</feature>
<comment type="caution">
    <text evidence="2">The sequence shown here is derived from an EMBL/GenBank/DDBJ whole genome shotgun (WGS) entry which is preliminary data.</text>
</comment>
<sequence length="295" mass="33426">MPPFFFRLPNPKLKLKSNPKASSTIKHAPRIAAFPGILEFPCKNWDGVEFPYPGTHCTYREKAIWAGRAASKRVAWAFEHKDFFSIDNVDFAVAVFDKTQELLRYLGRSDQESKVTTTEEWIQFTDWVIAYAAQIAYKAVEPHLSCLPPPRKFGLSDVYPFVRPAVNAQFEFGNADVDDPPGAAPCHFDDSWAERYFPNPRDLPLRKFTMAEVNLIPVNVTGFIEEVGWYNHSMQRCKTPSPEEQKRQSKCPIPQDGDWPPTNNRDRVAGSHTPIDYSLVGYNGSNSHPSTQGSV</sequence>
<evidence type="ECO:0000313" key="3">
    <source>
        <dbReference type="Proteomes" id="UP001222932"/>
    </source>
</evidence>
<name>A0AAD3TNB8_9TREE</name>
<gene>
    <name evidence="2" type="ORF">CspeluHIS016_0106120</name>
</gene>
<evidence type="ECO:0000256" key="1">
    <source>
        <dbReference type="SAM" id="MobiDB-lite"/>
    </source>
</evidence>
<protein>
    <submittedName>
        <fullName evidence="2">Uncharacterized protein</fullName>
    </submittedName>
</protein>
<proteinExistence type="predicted"/>
<keyword evidence="3" id="KW-1185">Reference proteome</keyword>
<organism evidence="2 3">
    <name type="scientific">Cutaneotrichosporon spelunceum</name>
    <dbReference type="NCBI Taxonomy" id="1672016"/>
    <lineage>
        <taxon>Eukaryota</taxon>
        <taxon>Fungi</taxon>
        <taxon>Dikarya</taxon>
        <taxon>Basidiomycota</taxon>
        <taxon>Agaricomycotina</taxon>
        <taxon>Tremellomycetes</taxon>
        <taxon>Trichosporonales</taxon>
        <taxon>Trichosporonaceae</taxon>
        <taxon>Cutaneotrichosporon</taxon>
    </lineage>
</organism>
<feature type="compositionally biased region" description="Polar residues" evidence="1">
    <location>
        <begin position="283"/>
        <end position="295"/>
    </location>
</feature>
<accession>A0AAD3TNB8</accession>
<dbReference type="EMBL" id="BTCM01000001">
    <property type="protein sequence ID" value="GMK54026.1"/>
    <property type="molecule type" value="Genomic_DNA"/>
</dbReference>
<reference evidence="2" key="1">
    <citation type="journal article" date="2023" name="BMC Genomics">
        <title>Chromosome-level genome assemblies of Cutaneotrichosporon spp. (Trichosporonales, Basidiomycota) reveal imbalanced evolution between nucleotide sequences and chromosome synteny.</title>
        <authorList>
            <person name="Kobayashi Y."/>
            <person name="Kayamori A."/>
            <person name="Aoki K."/>
            <person name="Shiwa Y."/>
            <person name="Matsutani M."/>
            <person name="Fujita N."/>
            <person name="Sugita T."/>
            <person name="Iwasaki W."/>
            <person name="Tanaka N."/>
            <person name="Takashima M."/>
        </authorList>
    </citation>
    <scope>NUCLEOTIDE SEQUENCE</scope>
    <source>
        <strain evidence="2">HIS016</strain>
    </source>
</reference>
<dbReference type="Proteomes" id="UP001222932">
    <property type="component" value="Unassembled WGS sequence"/>
</dbReference>
<dbReference type="AlphaFoldDB" id="A0AAD3TNB8"/>
<evidence type="ECO:0000313" key="2">
    <source>
        <dbReference type="EMBL" id="GMK54026.1"/>
    </source>
</evidence>
<reference evidence="2" key="2">
    <citation type="submission" date="2023-06" db="EMBL/GenBank/DDBJ databases">
        <authorList>
            <person name="Kobayashi Y."/>
            <person name="Kayamori A."/>
            <person name="Aoki K."/>
            <person name="Shiwa Y."/>
            <person name="Fujita N."/>
            <person name="Sugita T."/>
            <person name="Iwasaki W."/>
            <person name="Tanaka N."/>
            <person name="Takashima M."/>
        </authorList>
    </citation>
    <scope>NUCLEOTIDE SEQUENCE</scope>
    <source>
        <strain evidence="2">HIS016</strain>
    </source>
</reference>